<feature type="compositionally biased region" description="Basic and acidic residues" evidence="1">
    <location>
        <begin position="8"/>
        <end position="24"/>
    </location>
</feature>
<proteinExistence type="predicted"/>
<dbReference type="Proteomes" id="UP001412067">
    <property type="component" value="Unassembled WGS sequence"/>
</dbReference>
<reference evidence="2 3" key="1">
    <citation type="journal article" date="2022" name="Nat. Plants">
        <title>Genomes of leafy and leafless Platanthera orchids illuminate the evolution of mycoheterotrophy.</title>
        <authorList>
            <person name="Li M.H."/>
            <person name="Liu K.W."/>
            <person name="Li Z."/>
            <person name="Lu H.C."/>
            <person name="Ye Q.L."/>
            <person name="Zhang D."/>
            <person name="Wang J.Y."/>
            <person name="Li Y.F."/>
            <person name="Zhong Z.M."/>
            <person name="Liu X."/>
            <person name="Yu X."/>
            <person name="Liu D.K."/>
            <person name="Tu X.D."/>
            <person name="Liu B."/>
            <person name="Hao Y."/>
            <person name="Liao X.Y."/>
            <person name="Jiang Y.T."/>
            <person name="Sun W.H."/>
            <person name="Chen J."/>
            <person name="Chen Y.Q."/>
            <person name="Ai Y."/>
            <person name="Zhai J.W."/>
            <person name="Wu S.S."/>
            <person name="Zhou Z."/>
            <person name="Hsiao Y.Y."/>
            <person name="Wu W.L."/>
            <person name="Chen Y.Y."/>
            <person name="Lin Y.F."/>
            <person name="Hsu J.L."/>
            <person name="Li C.Y."/>
            <person name="Wang Z.W."/>
            <person name="Zhao X."/>
            <person name="Zhong W.Y."/>
            <person name="Ma X.K."/>
            <person name="Ma L."/>
            <person name="Huang J."/>
            <person name="Chen G.Z."/>
            <person name="Huang M.Z."/>
            <person name="Huang L."/>
            <person name="Peng D.H."/>
            <person name="Luo Y.B."/>
            <person name="Zou S.Q."/>
            <person name="Chen S.P."/>
            <person name="Lan S."/>
            <person name="Tsai W.C."/>
            <person name="Van de Peer Y."/>
            <person name="Liu Z.J."/>
        </authorList>
    </citation>
    <scope>NUCLEOTIDE SEQUENCE [LARGE SCALE GENOMIC DNA]</scope>
    <source>
        <strain evidence="2">Lor288</strain>
    </source>
</reference>
<evidence type="ECO:0000313" key="2">
    <source>
        <dbReference type="EMBL" id="KAK8962502.1"/>
    </source>
</evidence>
<sequence>MVHFPPDPCRREKSVDSSEETKVKHYAGERGWEKKLLRRKRLGFPMLLHTQRDAPTSGCFTPNATTVPRCSLTRVSIKNDDDLQFTRRTIQWIVSFDLVMEDMDDDHRL</sequence>
<accession>A0ABR2MEC1</accession>
<gene>
    <name evidence="2" type="ORF">KSP40_PGU000293</name>
</gene>
<feature type="region of interest" description="Disordered" evidence="1">
    <location>
        <begin position="1"/>
        <end position="24"/>
    </location>
</feature>
<comment type="caution">
    <text evidence="2">The sequence shown here is derived from an EMBL/GenBank/DDBJ whole genome shotgun (WGS) entry which is preliminary data.</text>
</comment>
<protein>
    <submittedName>
        <fullName evidence="2">Uncharacterized protein</fullName>
    </submittedName>
</protein>
<name>A0ABR2MEC1_9ASPA</name>
<dbReference type="EMBL" id="JBBWWR010000008">
    <property type="protein sequence ID" value="KAK8962502.1"/>
    <property type="molecule type" value="Genomic_DNA"/>
</dbReference>
<keyword evidence="3" id="KW-1185">Reference proteome</keyword>
<evidence type="ECO:0000313" key="3">
    <source>
        <dbReference type="Proteomes" id="UP001412067"/>
    </source>
</evidence>
<organism evidence="2 3">
    <name type="scientific">Platanthera guangdongensis</name>
    <dbReference type="NCBI Taxonomy" id="2320717"/>
    <lineage>
        <taxon>Eukaryota</taxon>
        <taxon>Viridiplantae</taxon>
        <taxon>Streptophyta</taxon>
        <taxon>Embryophyta</taxon>
        <taxon>Tracheophyta</taxon>
        <taxon>Spermatophyta</taxon>
        <taxon>Magnoliopsida</taxon>
        <taxon>Liliopsida</taxon>
        <taxon>Asparagales</taxon>
        <taxon>Orchidaceae</taxon>
        <taxon>Orchidoideae</taxon>
        <taxon>Orchideae</taxon>
        <taxon>Orchidinae</taxon>
        <taxon>Platanthera</taxon>
    </lineage>
</organism>
<evidence type="ECO:0000256" key="1">
    <source>
        <dbReference type="SAM" id="MobiDB-lite"/>
    </source>
</evidence>